<gene>
    <name evidence="3" type="ORF">HZA66_13450</name>
</gene>
<dbReference type="SMART" id="SM00530">
    <property type="entry name" value="HTH_XRE"/>
    <property type="match status" value="1"/>
</dbReference>
<protein>
    <submittedName>
        <fullName evidence="3">ImmA/IrrE family metallo-endopeptidase</fullName>
    </submittedName>
</protein>
<dbReference type="GO" id="GO:0003677">
    <property type="term" value="F:DNA binding"/>
    <property type="evidence" value="ECO:0007669"/>
    <property type="project" value="InterPro"/>
</dbReference>
<dbReference type="PANTHER" id="PTHR43236:SF2">
    <property type="entry name" value="BLL0069 PROTEIN"/>
    <property type="match status" value="1"/>
</dbReference>
<evidence type="ECO:0000313" key="3">
    <source>
        <dbReference type="EMBL" id="MBI5130443.1"/>
    </source>
</evidence>
<dbReference type="InterPro" id="IPR010359">
    <property type="entry name" value="IrrE_HExxH"/>
</dbReference>
<feature type="domain" description="HTH cro/C1-type" evidence="2">
    <location>
        <begin position="17"/>
        <end position="68"/>
    </location>
</feature>
<comment type="similarity">
    <text evidence="1">Belongs to the short-chain fatty acyl-CoA assimilation regulator (ScfR) family.</text>
</comment>
<dbReference type="AlphaFoldDB" id="A0A933S1R6"/>
<name>A0A933S1R6_RHOPL</name>
<reference evidence="3" key="1">
    <citation type="submission" date="2020-07" db="EMBL/GenBank/DDBJ databases">
        <title>Huge and variable diversity of episymbiotic CPR bacteria and DPANN archaea in groundwater ecosystems.</title>
        <authorList>
            <person name="He C.Y."/>
            <person name="Keren R."/>
            <person name="Whittaker M."/>
            <person name="Farag I.F."/>
            <person name="Doudna J."/>
            <person name="Cate J.H.D."/>
            <person name="Banfield J.F."/>
        </authorList>
    </citation>
    <scope>NUCLEOTIDE SEQUENCE</scope>
    <source>
        <strain evidence="3">NC_groundwater_1818_Pr3_B-0.1um_66_35</strain>
    </source>
</reference>
<dbReference type="InterPro" id="IPR001387">
    <property type="entry name" value="Cro/C1-type_HTH"/>
</dbReference>
<dbReference type="Pfam" id="PF06114">
    <property type="entry name" value="Peptidase_M78"/>
    <property type="match status" value="1"/>
</dbReference>
<evidence type="ECO:0000259" key="2">
    <source>
        <dbReference type="PROSITE" id="PS50943"/>
    </source>
</evidence>
<dbReference type="Proteomes" id="UP000782519">
    <property type="component" value="Unassembled WGS sequence"/>
</dbReference>
<dbReference type="EMBL" id="JACRJB010000037">
    <property type="protein sequence ID" value="MBI5130443.1"/>
    <property type="molecule type" value="Genomic_DNA"/>
</dbReference>
<evidence type="ECO:0000313" key="4">
    <source>
        <dbReference type="Proteomes" id="UP000782519"/>
    </source>
</evidence>
<dbReference type="Gene3D" id="1.10.10.2910">
    <property type="match status" value="1"/>
</dbReference>
<accession>A0A933S1R6</accession>
<proteinExistence type="inferred from homology"/>
<organism evidence="3 4">
    <name type="scientific">Rhodopseudomonas palustris</name>
    <dbReference type="NCBI Taxonomy" id="1076"/>
    <lineage>
        <taxon>Bacteria</taxon>
        <taxon>Pseudomonadati</taxon>
        <taxon>Pseudomonadota</taxon>
        <taxon>Alphaproteobacteria</taxon>
        <taxon>Hyphomicrobiales</taxon>
        <taxon>Nitrobacteraceae</taxon>
        <taxon>Rhodopseudomonas</taxon>
    </lineage>
</organism>
<sequence length="390" mass="44161">MAKSVKALINPAMLAWAREQAGFSPDEAARRLHIDEDRLLALEAGDETLTFPKLLDLADLYKRPVSLFYLKAPPKGWQPIQDFRRLPGVDDGFSPQLIYAIRLARERREIALTVRDQLGEKVRDFDLEATLESDVEKLGETIRDYLGITETGQQKFRRKAFDGWRIAIEAKDILVFVVPRLKIREMRGTALAERTMPVILINGKDRGNGRVFTLLHEFCHLALRQSGVSNMGGDRNDAPHPEVEKFCNAVAAAALMPRDWLLGEPLVAQKGSQNSWRDDELEALALRFGVSQEAVLRRLLTLGRTTQAFYDNKRAEFQKIYARLDERKEAAEGGPKYHHVVLSQLGRTFTQLIFQGYHDRYFTLRDVAGLLNMKVTTVPVMEKAAFGIAG</sequence>
<dbReference type="CDD" id="cd00093">
    <property type="entry name" value="HTH_XRE"/>
    <property type="match status" value="1"/>
</dbReference>
<dbReference type="PROSITE" id="PS50943">
    <property type="entry name" value="HTH_CROC1"/>
    <property type="match status" value="1"/>
</dbReference>
<evidence type="ECO:0000256" key="1">
    <source>
        <dbReference type="ARBA" id="ARBA00007227"/>
    </source>
</evidence>
<dbReference type="PANTHER" id="PTHR43236">
    <property type="entry name" value="ANTITOXIN HIGA1"/>
    <property type="match status" value="1"/>
</dbReference>
<dbReference type="SUPFAM" id="SSF47413">
    <property type="entry name" value="lambda repressor-like DNA-binding domains"/>
    <property type="match status" value="1"/>
</dbReference>
<dbReference type="InterPro" id="IPR052345">
    <property type="entry name" value="Rad_response_metalloprotease"/>
</dbReference>
<dbReference type="Pfam" id="PF13560">
    <property type="entry name" value="HTH_31"/>
    <property type="match status" value="1"/>
</dbReference>
<dbReference type="InterPro" id="IPR010982">
    <property type="entry name" value="Lambda_DNA-bd_dom_sf"/>
</dbReference>
<comment type="caution">
    <text evidence="3">The sequence shown here is derived from an EMBL/GenBank/DDBJ whole genome shotgun (WGS) entry which is preliminary data.</text>
</comment>